<dbReference type="Gene3D" id="3.10.450.40">
    <property type="match status" value="1"/>
</dbReference>
<accession>A0A239DJR9</accession>
<organism evidence="2 3">
    <name type="scientific">Noviherbaspirillum humi</name>
    <dbReference type="NCBI Taxonomy" id="1688639"/>
    <lineage>
        <taxon>Bacteria</taxon>
        <taxon>Pseudomonadati</taxon>
        <taxon>Pseudomonadota</taxon>
        <taxon>Betaproteobacteria</taxon>
        <taxon>Burkholderiales</taxon>
        <taxon>Oxalobacteraceae</taxon>
        <taxon>Noviherbaspirillum</taxon>
    </lineage>
</organism>
<name>A0A239DJR9_9BURK</name>
<evidence type="ECO:0000313" key="2">
    <source>
        <dbReference type="EMBL" id="SNS32657.1"/>
    </source>
</evidence>
<dbReference type="NCBIfam" id="TIGR03357">
    <property type="entry name" value="VI_zyme"/>
    <property type="match status" value="1"/>
</dbReference>
<sequence>MKPHSRQALILPSVLDRLFDDAPDSEADASLPGFDLAAYKRTVARDLEWLLNSRNMPADGDDDLHPQAHASILRFGIEDLSSLSLLDPDHRALLRDRLRLAIERHEPRLAKVRVALDAPGSNERSLRFRVDAVLKVHPGKPPVSFDAMLQLASSACRVRDC</sequence>
<dbReference type="PANTHER" id="PTHR38595">
    <property type="entry name" value="CYTOPLASMIC PROTEIN-RELATED"/>
    <property type="match status" value="1"/>
</dbReference>
<dbReference type="SUPFAM" id="SSF160719">
    <property type="entry name" value="gpW/gp25-like"/>
    <property type="match status" value="1"/>
</dbReference>
<dbReference type="AlphaFoldDB" id="A0A239DJR9"/>
<dbReference type="InterPro" id="IPR007048">
    <property type="entry name" value="IraD/Gp25-like"/>
</dbReference>
<reference evidence="2 3" key="1">
    <citation type="submission" date="2017-06" db="EMBL/GenBank/DDBJ databases">
        <authorList>
            <person name="Kim H.J."/>
            <person name="Triplett B.A."/>
        </authorList>
    </citation>
    <scope>NUCLEOTIDE SEQUENCE [LARGE SCALE GENOMIC DNA]</scope>
    <source>
        <strain evidence="2 3">U15</strain>
    </source>
</reference>
<evidence type="ECO:0000259" key="1">
    <source>
        <dbReference type="Pfam" id="PF04965"/>
    </source>
</evidence>
<dbReference type="PANTHER" id="PTHR38595:SF2">
    <property type="entry name" value="TYPE VI SECRETION SYSTEM BASEPLATE SUBUNIT TSSE"/>
    <property type="match status" value="1"/>
</dbReference>
<dbReference type="InterPro" id="IPR017737">
    <property type="entry name" value="TssE1-like"/>
</dbReference>
<feature type="domain" description="IraD/Gp25-like" evidence="1">
    <location>
        <begin position="39"/>
        <end position="138"/>
    </location>
</feature>
<dbReference type="InterPro" id="IPR053176">
    <property type="entry name" value="T6SS_TssE1-like"/>
</dbReference>
<dbReference type="RefSeq" id="WP_089398095.1">
    <property type="nucleotide sequence ID" value="NZ_FZOT01000002.1"/>
</dbReference>
<dbReference type="EMBL" id="FZOT01000002">
    <property type="protein sequence ID" value="SNS32657.1"/>
    <property type="molecule type" value="Genomic_DNA"/>
</dbReference>
<dbReference type="Pfam" id="PF04965">
    <property type="entry name" value="GPW_gp25"/>
    <property type="match status" value="1"/>
</dbReference>
<gene>
    <name evidence="2" type="ORF">SAMN06265795_102227</name>
</gene>
<dbReference type="OrthoDB" id="119583at2"/>
<protein>
    <submittedName>
        <fullName evidence="2">Type VI secretion system protein ImpF</fullName>
    </submittedName>
</protein>
<evidence type="ECO:0000313" key="3">
    <source>
        <dbReference type="Proteomes" id="UP000198284"/>
    </source>
</evidence>
<keyword evidence="3" id="KW-1185">Reference proteome</keyword>
<dbReference type="Proteomes" id="UP000198284">
    <property type="component" value="Unassembled WGS sequence"/>
</dbReference>
<proteinExistence type="predicted"/>